<evidence type="ECO:0000313" key="1">
    <source>
        <dbReference type="EMBL" id="SDM96989.1"/>
    </source>
</evidence>
<dbReference type="Proteomes" id="UP000187651">
    <property type="component" value="Unassembled WGS sequence"/>
</dbReference>
<dbReference type="OrthoDB" id="2059610at2"/>
<name>A0A1G9XJG5_9FIRM</name>
<protein>
    <submittedName>
        <fullName evidence="1">Uncharacterized protein</fullName>
    </submittedName>
</protein>
<dbReference type="EMBL" id="FNHZ01000004">
    <property type="protein sequence ID" value="SDM96989.1"/>
    <property type="molecule type" value="Genomic_DNA"/>
</dbReference>
<reference evidence="2" key="1">
    <citation type="submission" date="2016-10" db="EMBL/GenBank/DDBJ databases">
        <authorList>
            <person name="Varghese N."/>
            <person name="Submissions S."/>
        </authorList>
    </citation>
    <scope>NUCLEOTIDE SEQUENCE [LARGE SCALE GENOMIC DNA]</scope>
    <source>
        <strain evidence="2">M83</strain>
    </source>
</reference>
<dbReference type="RefSeq" id="WP_027430875.1">
    <property type="nucleotide sequence ID" value="NZ_FNHZ01000004.1"/>
</dbReference>
<proteinExistence type="predicted"/>
<organism evidence="1 2">
    <name type="scientific">Lachnospira pectinoschiza</name>
    <dbReference type="NCBI Taxonomy" id="28052"/>
    <lineage>
        <taxon>Bacteria</taxon>
        <taxon>Bacillati</taxon>
        <taxon>Bacillota</taxon>
        <taxon>Clostridia</taxon>
        <taxon>Lachnospirales</taxon>
        <taxon>Lachnospiraceae</taxon>
        <taxon>Lachnospira</taxon>
    </lineage>
</organism>
<evidence type="ECO:0000313" key="2">
    <source>
        <dbReference type="Proteomes" id="UP000187651"/>
    </source>
</evidence>
<gene>
    <name evidence="1" type="ORF">SAMN05216544_1533</name>
</gene>
<dbReference type="AlphaFoldDB" id="A0A1G9XJG5"/>
<sequence>MSNYEMEQIEALQAASPYCEKLITAIGRIIKEYSGDKLPDTDEYMHHILKGLYWIFSIYGSTQDMINPNGEVIDQDEVNSYVLELNKANKEEDDEARVEAFTGILKFVEDFKREADLKISAA</sequence>
<keyword evidence="2" id="KW-1185">Reference proteome</keyword>
<accession>A0A1G9XJG5</accession>